<dbReference type="InterPro" id="IPR013783">
    <property type="entry name" value="Ig-like_fold"/>
</dbReference>
<dbReference type="InterPro" id="IPR052387">
    <property type="entry name" value="Fibrocystin"/>
</dbReference>
<dbReference type="AlphaFoldDB" id="A0A225DKI3"/>
<dbReference type="Pfam" id="PF13517">
    <property type="entry name" value="FG-GAP_3"/>
    <property type="match status" value="1"/>
</dbReference>
<dbReference type="InterPro" id="IPR028994">
    <property type="entry name" value="Integrin_alpha_N"/>
</dbReference>
<dbReference type="InterPro" id="IPR002909">
    <property type="entry name" value="IPT_dom"/>
</dbReference>
<accession>A0A225DKI3</accession>
<keyword evidence="3" id="KW-0969">Cilium</keyword>
<sequence length="513" mass="50141">MIGIFGSGTPSGSITGGKLITISGANLGNATVVDFGTTPATIVSDTATQIVVTTPAETAGTVDVTVTTPGGTTPSDGVQFTYLDVPTVTAVSPTSGSPTGGTTVTITGTNLSDPIATVVFGGSAATIVSDTATQVVVTSPAHPAGTVDVTVTTPGGTSATSAADHFTYVSAVSLTGYSQFAVGADAGGTGTVTVYNPDQSVAYTATPFGTSYTAGVRVAVADLNNDGAPELIAGTGPGVENQVVILDGKTHQPLVSFVPFEATFTGGVFVTTGDVNGDGVPDLIVTPDQSGGPIVAVYDGAALGKGQVVQVARFFGINDPSFRGGDRAALGDINGDGVADLIVSAGFGGGPRVAIYNGATIASGAPTELMPDFFAFESTLRNGVYVTAGDLTGKGYADLIFGAGPGGGPRVRAVDPAVLLAAGSFSTLDDAAVSTAGVADFFAGDPTSRGGVRVAVADLDGSNQASLVVGSGAGVAAAVTTYTGKAILANPASPTADFDLDPLPGFSGGVFVG</sequence>
<protein>
    <submittedName>
        <fullName evidence="3">Flagellar hook-length control protein FliK</fullName>
    </submittedName>
</protein>
<dbReference type="SUPFAM" id="SSF69318">
    <property type="entry name" value="Integrin alpha N-terminal domain"/>
    <property type="match status" value="2"/>
</dbReference>
<dbReference type="CDD" id="cd00603">
    <property type="entry name" value="IPT_PCSR"/>
    <property type="match status" value="1"/>
</dbReference>
<comment type="caution">
    <text evidence="3">The sequence shown here is derived from an EMBL/GenBank/DDBJ whole genome shotgun (WGS) entry which is preliminary data.</text>
</comment>
<proteinExistence type="predicted"/>
<dbReference type="Pfam" id="PF01833">
    <property type="entry name" value="TIG"/>
    <property type="match status" value="2"/>
</dbReference>
<feature type="domain" description="IPT/TIG" evidence="2">
    <location>
        <begin position="85"/>
        <end position="169"/>
    </location>
</feature>
<dbReference type="InterPro" id="IPR014756">
    <property type="entry name" value="Ig_E-set"/>
</dbReference>
<evidence type="ECO:0000313" key="3">
    <source>
        <dbReference type="EMBL" id="OWK36657.1"/>
    </source>
</evidence>
<dbReference type="Gene3D" id="2.60.40.10">
    <property type="entry name" value="Immunoglobulins"/>
    <property type="match status" value="2"/>
</dbReference>
<evidence type="ECO:0000256" key="1">
    <source>
        <dbReference type="ARBA" id="ARBA00022729"/>
    </source>
</evidence>
<dbReference type="PANTHER" id="PTHR46769">
    <property type="entry name" value="POLYCYSTIC KIDNEY AND HEPATIC DISEASE 1 (AUTOSOMAL RECESSIVE)-LIKE 1"/>
    <property type="match status" value="1"/>
</dbReference>
<keyword evidence="3" id="KW-0966">Cell projection</keyword>
<keyword evidence="3" id="KW-0282">Flagellum</keyword>
<dbReference type="PANTHER" id="PTHR46769:SF2">
    <property type="entry name" value="FIBROCYSTIN-L ISOFORM 2 PRECURSOR-RELATED"/>
    <property type="match status" value="1"/>
</dbReference>
<dbReference type="InterPro" id="IPR013517">
    <property type="entry name" value="FG-GAP"/>
</dbReference>
<organism evidence="3 4">
    <name type="scientific">Fimbriiglobus ruber</name>
    <dbReference type="NCBI Taxonomy" id="1908690"/>
    <lineage>
        <taxon>Bacteria</taxon>
        <taxon>Pseudomonadati</taxon>
        <taxon>Planctomycetota</taxon>
        <taxon>Planctomycetia</taxon>
        <taxon>Gemmatales</taxon>
        <taxon>Gemmataceae</taxon>
        <taxon>Fimbriiglobus</taxon>
    </lineage>
</organism>
<name>A0A225DKI3_9BACT</name>
<dbReference type="Proteomes" id="UP000214646">
    <property type="component" value="Unassembled WGS sequence"/>
</dbReference>
<dbReference type="CDD" id="cd00102">
    <property type="entry name" value="IPT"/>
    <property type="match status" value="1"/>
</dbReference>
<dbReference type="SMART" id="SM00429">
    <property type="entry name" value="IPT"/>
    <property type="match status" value="2"/>
</dbReference>
<keyword evidence="4" id="KW-1185">Reference proteome</keyword>
<feature type="domain" description="IPT/TIG" evidence="2">
    <location>
        <begin position="4"/>
        <end position="83"/>
    </location>
</feature>
<reference evidence="4" key="1">
    <citation type="submission" date="2017-06" db="EMBL/GenBank/DDBJ databases">
        <title>Genome analysis of Fimbriiglobus ruber SP5, the first member of the order Planctomycetales with confirmed chitinolytic capability.</title>
        <authorList>
            <person name="Ravin N.V."/>
            <person name="Rakitin A.L."/>
            <person name="Ivanova A.A."/>
            <person name="Beletsky A.V."/>
            <person name="Kulichevskaya I.S."/>
            <person name="Mardanov A.V."/>
            <person name="Dedysh S.N."/>
        </authorList>
    </citation>
    <scope>NUCLEOTIDE SEQUENCE [LARGE SCALE GENOMIC DNA]</scope>
    <source>
        <strain evidence="4">SP5</strain>
    </source>
</reference>
<evidence type="ECO:0000313" key="4">
    <source>
        <dbReference type="Proteomes" id="UP000214646"/>
    </source>
</evidence>
<dbReference type="Gene3D" id="2.130.10.130">
    <property type="entry name" value="Integrin alpha, N-terminal"/>
    <property type="match status" value="1"/>
</dbReference>
<dbReference type="SUPFAM" id="SSF81296">
    <property type="entry name" value="E set domains"/>
    <property type="match status" value="2"/>
</dbReference>
<keyword evidence="1" id="KW-0732">Signal</keyword>
<gene>
    <name evidence="3" type="ORF">FRUB_09220</name>
</gene>
<evidence type="ECO:0000259" key="2">
    <source>
        <dbReference type="SMART" id="SM00429"/>
    </source>
</evidence>
<dbReference type="EMBL" id="NIDE01000017">
    <property type="protein sequence ID" value="OWK36657.1"/>
    <property type="molecule type" value="Genomic_DNA"/>
</dbReference>